<evidence type="ECO:0000313" key="2">
    <source>
        <dbReference type="Proteomes" id="UP000264882"/>
    </source>
</evidence>
<dbReference type="EMBL" id="CP008748">
    <property type="protein sequence ID" value="ASI54106.1"/>
    <property type="molecule type" value="Genomic_DNA"/>
</dbReference>
<dbReference type="KEGG" id="mhyv:MHSN_02915"/>
<proteinExistence type="predicted"/>
<gene>
    <name evidence="1" type="ORF">MHSN_02915</name>
</gene>
<dbReference type="Gene3D" id="3.40.50.1110">
    <property type="entry name" value="SGNH hydrolase"/>
    <property type="match status" value="1"/>
</dbReference>
<keyword evidence="2" id="KW-1185">Reference proteome</keyword>
<accession>A0A063Y7E2</accession>
<reference evidence="1 2" key="1">
    <citation type="submission" date="2014-06" db="EMBL/GenBank/DDBJ databases">
        <title>The Whole Genome Sequence of Mycoplasma hyosynoviae strain ATCC 27095.</title>
        <authorList>
            <person name="Calcutt M.J."/>
            <person name="Foecking M.F."/>
        </authorList>
    </citation>
    <scope>NUCLEOTIDE SEQUENCE [LARGE SCALE GENOMIC DNA]</scope>
    <source>
        <strain evidence="1 2">M60</strain>
    </source>
</reference>
<protein>
    <submittedName>
        <fullName evidence="1">Uncharacterized protein</fullName>
    </submittedName>
</protein>
<organism evidence="1 2">
    <name type="scientific">Metamycoplasma hyosynoviae</name>
    <dbReference type="NCBI Taxonomy" id="29559"/>
    <lineage>
        <taxon>Bacteria</taxon>
        <taxon>Bacillati</taxon>
        <taxon>Mycoplasmatota</taxon>
        <taxon>Mycoplasmoidales</taxon>
        <taxon>Metamycoplasmataceae</taxon>
        <taxon>Metamycoplasma</taxon>
    </lineage>
</organism>
<dbReference type="STRING" id="29559.NPL3_02595"/>
<evidence type="ECO:0000313" key="1">
    <source>
        <dbReference type="EMBL" id="ASI54106.1"/>
    </source>
</evidence>
<name>A0A063Y7E2_9BACT</name>
<dbReference type="Proteomes" id="UP000264882">
    <property type="component" value="Chromosome"/>
</dbReference>
<dbReference type="AlphaFoldDB" id="A0A063Y7E2"/>
<sequence length="724" mass="86374">MNIEKLDEFFSKKPSKNTLLGKVSYVALGDTFASGQNSKYGFNSNGKLEADKSISGLGYPSFFANLINESENCILENFDNFAMPLSNIEFWTAIIEQDKKKLNQNQRIIDFIQMQDWSVKNPFKNFFSNYFKSWNLQDNIFKVIYQKVKQANLLTISLGFSDLLENIAITKLYAIKKHTDEERQKLLDDNLQEFEQKLANLKSKFQHLMKKITSITNAHIFIVPYVKPFLYLEKVMSEIFVDVDKDNKLSLFDYIFRKFTYMQKQVANELNLNFVNTYDFHYFASNLDLLEENFFSFYLTEKGYKKIALDLYCKLSLNKQNFLLGSEHSNVHYKYKYDMEYWKSDIYSYDQIFEHNISTTKLFEKIYGNTLNQKLLIRNKLENKYSSLLNPYFSISSFIDNYVRYYNYDYSNFLTVFIKEKIPNYYEYESISKILNYLTSEKNTRDLLLLFLKNGKFEKLLFVIQNKLKEYWFEGHKINLYLLKQVIQSVLVSNQKYSYDIFKQIFNSRTLNDNEEVLQDIVLSFLKDCLNTNLLEILTNFKINQNYTKITKYLSELKTFEEFSEFILKSLINRSNLYSHLQDFDVFWKQWLINNKYNLLLVLNKIFLEISSKDKINHTIDFIYETIQSLFKIKNVEGKDERQIKKSLNIILSTLNANPRNLNNLLINLINKLKNFSIFNFIFKKKTKNIFSIRNWVGMNNFIFLLVKIFSHVLTIRKIVKKYL</sequence>
<dbReference type="RefSeq" id="WP_036445426.1">
    <property type="nucleotide sequence ID" value="NZ_CP008748.1"/>
</dbReference>
<dbReference type="InterPro" id="IPR036514">
    <property type="entry name" value="SGNH_hydro_sf"/>
</dbReference>